<evidence type="ECO:0000313" key="2">
    <source>
        <dbReference type="EMBL" id="AWM37129.1"/>
    </source>
</evidence>
<evidence type="ECO:0000259" key="1">
    <source>
        <dbReference type="SMART" id="SM00860"/>
    </source>
</evidence>
<reference evidence="2 3" key="1">
    <citation type="submission" date="2018-01" db="EMBL/GenBank/DDBJ databases">
        <title>G. obscuriglobus.</title>
        <authorList>
            <person name="Franke J."/>
            <person name="Blomberg W."/>
            <person name="Selmecki A."/>
        </authorList>
    </citation>
    <scope>NUCLEOTIDE SEQUENCE [LARGE SCALE GENOMIC DNA]</scope>
    <source>
        <strain evidence="2 3">DSM 5831</strain>
    </source>
</reference>
<dbReference type="Pfam" id="PF09346">
    <property type="entry name" value="SMI1_KNR4"/>
    <property type="match status" value="1"/>
</dbReference>
<dbReference type="SMART" id="SM00860">
    <property type="entry name" value="SMI1_KNR4"/>
    <property type="match status" value="1"/>
</dbReference>
<evidence type="ECO:0000313" key="3">
    <source>
        <dbReference type="Proteomes" id="UP000245802"/>
    </source>
</evidence>
<dbReference type="InterPro" id="IPR051873">
    <property type="entry name" value="KNR4/SMI1_regulator"/>
</dbReference>
<feature type="domain" description="Knr4/Smi1-like" evidence="1">
    <location>
        <begin position="50"/>
        <end position="186"/>
    </location>
</feature>
<dbReference type="InterPro" id="IPR037883">
    <property type="entry name" value="Knr4/Smi1-like_sf"/>
</dbReference>
<organism evidence="2 3">
    <name type="scientific">Gemmata obscuriglobus</name>
    <dbReference type="NCBI Taxonomy" id="114"/>
    <lineage>
        <taxon>Bacteria</taxon>
        <taxon>Pseudomonadati</taxon>
        <taxon>Planctomycetota</taxon>
        <taxon>Planctomycetia</taxon>
        <taxon>Gemmatales</taxon>
        <taxon>Gemmataceae</taxon>
        <taxon>Gemmata</taxon>
    </lineage>
</organism>
<dbReference type="AlphaFoldDB" id="A0A2Z3GRX8"/>
<dbReference type="PANTHER" id="PTHR47432">
    <property type="entry name" value="CELL WALL ASSEMBLY REGULATOR SMI1"/>
    <property type="match status" value="1"/>
</dbReference>
<dbReference type="Proteomes" id="UP000245802">
    <property type="component" value="Chromosome"/>
</dbReference>
<dbReference type="KEGG" id="gog:C1280_08895"/>
<sequence>MPVVSWSPLRRHDTTGLTEHPVTDLSDTWDRIHHWLAAHAPAVLASLAPPATDEQFRQVESVTGTALPEHVKACYRVHNGQAPFHRAPAFLYGHRWHGLADMADYWETLHSLRGEFAEVRGAPRGPIRKDWWHRKWLPLTRDGAGDLHCLDLFPPKRGHVGQVIYWYHDESERFVVANSLPAWLALFAAELERGEFTTAPDTHGPGLVRVRDL</sequence>
<name>A0A2Z3GRX8_9BACT</name>
<dbReference type="OrthoDB" id="281296at2"/>
<dbReference type="SUPFAM" id="SSF160631">
    <property type="entry name" value="SMI1/KNR4-like"/>
    <property type="match status" value="1"/>
</dbReference>
<accession>A0A2Z3GRX8</accession>
<dbReference type="InterPro" id="IPR018958">
    <property type="entry name" value="Knr4/Smi1-like_dom"/>
</dbReference>
<dbReference type="EMBL" id="CP025958">
    <property type="protein sequence ID" value="AWM37129.1"/>
    <property type="molecule type" value="Genomic_DNA"/>
</dbReference>
<gene>
    <name evidence="2" type="ORF">C1280_08895</name>
</gene>
<dbReference type="Gene3D" id="3.40.1580.10">
    <property type="entry name" value="SMI1/KNR4-like"/>
    <property type="match status" value="1"/>
</dbReference>
<dbReference type="PANTHER" id="PTHR47432:SF1">
    <property type="entry name" value="CELL WALL ASSEMBLY REGULATOR SMI1"/>
    <property type="match status" value="1"/>
</dbReference>
<keyword evidence="3" id="KW-1185">Reference proteome</keyword>
<protein>
    <recommendedName>
        <fullName evidence="1">Knr4/Smi1-like domain-containing protein</fullName>
    </recommendedName>
</protein>
<proteinExistence type="predicted"/>